<keyword evidence="7" id="KW-1185">Reference proteome</keyword>
<evidence type="ECO:0000256" key="2">
    <source>
        <dbReference type="SAM" id="MobiDB-lite"/>
    </source>
</evidence>
<feature type="domain" description="DUF6606" evidence="4">
    <location>
        <begin position="98"/>
        <end position="367"/>
    </location>
</feature>
<feature type="coiled-coil region" evidence="1">
    <location>
        <begin position="56"/>
        <end position="102"/>
    </location>
</feature>
<dbReference type="InterPro" id="IPR010730">
    <property type="entry name" value="HET"/>
</dbReference>
<dbReference type="AlphaFoldDB" id="J3P672"/>
<reference evidence="5" key="2">
    <citation type="submission" date="2010-07" db="EMBL/GenBank/DDBJ databases">
        <authorList>
            <consortium name="The Broad Institute Genome Sequencing Platform"/>
            <consortium name="Broad Institute Genome Sequencing Center for Infectious Disease"/>
            <person name="Ma L.-J."/>
            <person name="Dead R."/>
            <person name="Young S."/>
            <person name="Zeng Q."/>
            <person name="Koehrsen M."/>
            <person name="Alvarado L."/>
            <person name="Berlin A."/>
            <person name="Chapman S.B."/>
            <person name="Chen Z."/>
            <person name="Freedman E."/>
            <person name="Gellesch M."/>
            <person name="Goldberg J."/>
            <person name="Griggs A."/>
            <person name="Gujja S."/>
            <person name="Heilman E.R."/>
            <person name="Heiman D."/>
            <person name="Hepburn T."/>
            <person name="Howarth C."/>
            <person name="Jen D."/>
            <person name="Larson L."/>
            <person name="Mehta T."/>
            <person name="Neiman D."/>
            <person name="Pearson M."/>
            <person name="Roberts A."/>
            <person name="Saif S."/>
            <person name="Shea T."/>
            <person name="Shenoy N."/>
            <person name="Sisk P."/>
            <person name="Stolte C."/>
            <person name="Sykes S."/>
            <person name="Walk T."/>
            <person name="White J."/>
            <person name="Yandava C."/>
            <person name="Haas B."/>
            <person name="Nusbaum C."/>
            <person name="Birren B."/>
        </authorList>
    </citation>
    <scope>NUCLEOTIDE SEQUENCE</scope>
    <source>
        <strain evidence="5">R3-111a-1</strain>
    </source>
</reference>
<dbReference type="RefSeq" id="XP_009225120.1">
    <property type="nucleotide sequence ID" value="XM_009226856.1"/>
</dbReference>
<evidence type="ECO:0000313" key="5">
    <source>
        <dbReference type="EMBL" id="EJT72146.1"/>
    </source>
</evidence>
<dbReference type="GeneID" id="20349471"/>
<dbReference type="eggNOG" id="KOG0580">
    <property type="taxonomic scope" value="Eukaryota"/>
</dbReference>
<accession>J3P672</accession>
<reference evidence="6" key="4">
    <citation type="journal article" date="2015" name="G3 (Bethesda)">
        <title>Genome sequences of three phytopathogenic species of the Magnaporthaceae family of fungi.</title>
        <authorList>
            <person name="Okagaki L.H."/>
            <person name="Nunes C.C."/>
            <person name="Sailsbery J."/>
            <person name="Clay B."/>
            <person name="Brown D."/>
            <person name="John T."/>
            <person name="Oh Y."/>
            <person name="Young N."/>
            <person name="Fitzgerald M."/>
            <person name="Haas B.J."/>
            <person name="Zeng Q."/>
            <person name="Young S."/>
            <person name="Adiconis X."/>
            <person name="Fan L."/>
            <person name="Levin J.Z."/>
            <person name="Mitchell T.K."/>
            <person name="Okubara P.A."/>
            <person name="Farman M.L."/>
            <person name="Kohn L.M."/>
            <person name="Birren B."/>
            <person name="Ma L.-J."/>
            <person name="Dean R.A."/>
        </authorList>
    </citation>
    <scope>NUCLEOTIDE SEQUENCE</scope>
    <source>
        <strain evidence="6">R3-111a-1</strain>
    </source>
</reference>
<sequence>MASNIDAHSDQSPGGDEGGVGESLYYLIRHIFLPPKLPYPDETCKANEQTLGTVHREANEQALDEATKRALEAARKANERALAAAREANERALLEAAREANERALLETVCDALKRFRRFLCAEQTPAVDRCIRMLSYMMDARDASSGRWSADVCGEQIGRLENDDCLVVHIRQQNAGLIITRANAEMHFESLEVLATDTATDTAIATDTATDTAIAGAGRLRRRFPDRAVAVARSSIIDPPFLQPFLRSVAELDRTQGMPRRPALANEVLMAVLRRIGRGLADEVVSISKHSREESLTEEWPPDPAEPTLRHGYTKFSWRRSPLWLLLRVALQLTLDRAAKREEQRAGRPAVSLYKAAMVFTMGCVLDKAASGHVPHDLLFFMKSKISQRIMKLASSDEGATAAAWYSFPCEVLRRVDPMLTKTWDAIQSAEETAPPLLSGLDFRQDTLLSLEALKLHLKWISQRRQAEAPHDANHSFPFRRAQLEGAPRDTFSSSSTGDMVYFELADFEKWAKVQARPREDSISGCAATATPAATFEDADAGGACCAEGKRPGFASSPPSLPGSQAGKGSGWQWHVDNVSARALRVLDADFKCFVRPAARSEHCELCKMLHAVLWPRGTQSTRPVGLYRNGTNLWADEHDRPVVHMRVAPTSENDTPITSEKDTIQVGPPKFLMRPSKAYFELLRNWLRLCDERHPSCGSSCHGGSQQSRDSLPTRVIDVGDVRSGEQQQQQQQQQQPTRLLRLVRTEDLPDPRIRYVALSHCWGRPTDAERRRNGTFKDNVEERRRGIDYDKLGKTFQDAVTVTRALGQRYLWVDSLCIVQDDDDDWKRESGRMETVFSSAYCVIAATAAGGTSVGFLRRPPTTRTVRTVVFPTPSGPPLYLCESVDDFGRDVEDAALSHRGWVLQERALARRTIHFSAGQTYFECGGGIYCESMALMKNREASVFGDPQFPKLAMEQADDDASNARHRVFQVVFKTYSQLELSRHTDRPVAIAGVQQRLAKEMGTPVAFGIFAKPEYLHRSLLWCRAGDLPLQWIHDVSPRVPSSPRVPTWSWMAYMGAIDYLKTASAQIDWNPDTSLSFKTGINTNTAELTAPVVAFKAETPPSLLPLVMDNARPANVQELKCIVTTGEQTTGELARYQRFGVGTVYGANLELKCPQGRERELPHVRGVDVKGGMADERHHTGAPAQTAVPPGP</sequence>
<reference evidence="5" key="3">
    <citation type="submission" date="2010-09" db="EMBL/GenBank/DDBJ databases">
        <title>Annotation of Gaeumannomyces graminis var. tritici R3-111a-1.</title>
        <authorList>
            <consortium name="The Broad Institute Genome Sequencing Platform"/>
            <person name="Ma L.-J."/>
            <person name="Dead R."/>
            <person name="Young S.K."/>
            <person name="Zeng Q."/>
            <person name="Gargeya S."/>
            <person name="Fitzgerald M."/>
            <person name="Haas B."/>
            <person name="Abouelleil A."/>
            <person name="Alvarado L."/>
            <person name="Arachchi H.M."/>
            <person name="Berlin A."/>
            <person name="Brown A."/>
            <person name="Chapman S.B."/>
            <person name="Chen Z."/>
            <person name="Dunbar C."/>
            <person name="Freedman E."/>
            <person name="Gearin G."/>
            <person name="Gellesch M."/>
            <person name="Goldberg J."/>
            <person name="Griggs A."/>
            <person name="Gujja S."/>
            <person name="Heiman D."/>
            <person name="Howarth C."/>
            <person name="Larson L."/>
            <person name="Lui A."/>
            <person name="MacDonald P.J.P."/>
            <person name="Mehta T."/>
            <person name="Montmayeur A."/>
            <person name="Murphy C."/>
            <person name="Neiman D."/>
            <person name="Pearson M."/>
            <person name="Priest M."/>
            <person name="Roberts A."/>
            <person name="Saif S."/>
            <person name="Shea T."/>
            <person name="Shenoy N."/>
            <person name="Sisk P."/>
            <person name="Stolte C."/>
            <person name="Sykes S."/>
            <person name="Yandava C."/>
            <person name="Wortman J."/>
            <person name="Nusbaum C."/>
            <person name="Birren B."/>
        </authorList>
    </citation>
    <scope>NUCLEOTIDE SEQUENCE</scope>
    <source>
        <strain evidence="5">R3-111a-1</strain>
    </source>
</reference>
<dbReference type="InterPro" id="IPR046541">
    <property type="entry name" value="DUF6606"/>
</dbReference>
<dbReference type="HOGENOM" id="CLU_252707_0_0_1"/>
<protein>
    <submittedName>
        <fullName evidence="5 6">Uncharacterized protein</fullName>
    </submittedName>
</protein>
<dbReference type="PANTHER" id="PTHR33112">
    <property type="entry name" value="DOMAIN PROTEIN, PUTATIVE-RELATED"/>
    <property type="match status" value="1"/>
</dbReference>
<gene>
    <name evidence="6" type="primary">20349471</name>
    <name evidence="5" type="ORF">GGTG_09013</name>
</gene>
<name>J3P672_GAET3</name>
<dbReference type="EnsemblFungi" id="EJT72146">
    <property type="protein sequence ID" value="EJT72146"/>
    <property type="gene ID" value="GGTG_09013"/>
</dbReference>
<evidence type="ECO:0000259" key="4">
    <source>
        <dbReference type="Pfam" id="PF20255"/>
    </source>
</evidence>
<dbReference type="PANTHER" id="PTHR33112:SF10">
    <property type="entry name" value="TOL"/>
    <property type="match status" value="1"/>
</dbReference>
<feature type="domain" description="Heterokaryon incompatibility" evidence="3">
    <location>
        <begin position="758"/>
        <end position="909"/>
    </location>
</feature>
<dbReference type="EMBL" id="GL385399">
    <property type="protein sequence ID" value="EJT72146.1"/>
    <property type="molecule type" value="Genomic_DNA"/>
</dbReference>
<reference evidence="6" key="5">
    <citation type="submission" date="2018-04" db="UniProtKB">
        <authorList>
            <consortium name="EnsemblFungi"/>
        </authorList>
    </citation>
    <scope>IDENTIFICATION</scope>
    <source>
        <strain evidence="6">R3-111a-1</strain>
    </source>
</reference>
<evidence type="ECO:0000313" key="7">
    <source>
        <dbReference type="Proteomes" id="UP000006039"/>
    </source>
</evidence>
<reference evidence="7" key="1">
    <citation type="submission" date="2010-07" db="EMBL/GenBank/DDBJ databases">
        <title>The genome sequence of Gaeumannomyces graminis var. tritici strain R3-111a-1.</title>
        <authorList>
            <consortium name="The Broad Institute Genome Sequencing Platform"/>
            <person name="Ma L.-J."/>
            <person name="Dead R."/>
            <person name="Young S."/>
            <person name="Zeng Q."/>
            <person name="Koehrsen M."/>
            <person name="Alvarado L."/>
            <person name="Berlin A."/>
            <person name="Chapman S.B."/>
            <person name="Chen Z."/>
            <person name="Freedman E."/>
            <person name="Gellesch M."/>
            <person name="Goldberg J."/>
            <person name="Griggs A."/>
            <person name="Gujja S."/>
            <person name="Heilman E.R."/>
            <person name="Heiman D."/>
            <person name="Hepburn T."/>
            <person name="Howarth C."/>
            <person name="Jen D."/>
            <person name="Larson L."/>
            <person name="Mehta T."/>
            <person name="Neiman D."/>
            <person name="Pearson M."/>
            <person name="Roberts A."/>
            <person name="Saif S."/>
            <person name="Shea T."/>
            <person name="Shenoy N."/>
            <person name="Sisk P."/>
            <person name="Stolte C."/>
            <person name="Sykes S."/>
            <person name="Walk T."/>
            <person name="White J."/>
            <person name="Yandava C."/>
            <person name="Haas B."/>
            <person name="Nusbaum C."/>
            <person name="Birren B."/>
        </authorList>
    </citation>
    <scope>NUCLEOTIDE SEQUENCE [LARGE SCALE GENOMIC DNA]</scope>
    <source>
        <strain evidence="7">R3-111a-1</strain>
    </source>
</reference>
<dbReference type="Pfam" id="PF20255">
    <property type="entry name" value="DUF6606"/>
    <property type="match status" value="1"/>
</dbReference>
<dbReference type="Pfam" id="PF06985">
    <property type="entry name" value="HET"/>
    <property type="match status" value="1"/>
</dbReference>
<feature type="region of interest" description="Disordered" evidence="2">
    <location>
        <begin position="1179"/>
        <end position="1198"/>
    </location>
</feature>
<keyword evidence="1" id="KW-0175">Coiled coil</keyword>
<evidence type="ECO:0000313" key="6">
    <source>
        <dbReference type="EnsemblFungi" id="EJT72146"/>
    </source>
</evidence>
<dbReference type="OrthoDB" id="4062651at2759"/>
<organism evidence="5">
    <name type="scientific">Gaeumannomyces tritici (strain R3-111a-1)</name>
    <name type="common">Wheat and barley take-all root rot fungus</name>
    <name type="synonym">Gaeumannomyces graminis var. tritici</name>
    <dbReference type="NCBI Taxonomy" id="644352"/>
    <lineage>
        <taxon>Eukaryota</taxon>
        <taxon>Fungi</taxon>
        <taxon>Dikarya</taxon>
        <taxon>Ascomycota</taxon>
        <taxon>Pezizomycotina</taxon>
        <taxon>Sordariomycetes</taxon>
        <taxon>Sordariomycetidae</taxon>
        <taxon>Magnaporthales</taxon>
        <taxon>Magnaporthaceae</taxon>
        <taxon>Gaeumannomyces</taxon>
    </lineage>
</organism>
<dbReference type="STRING" id="644352.J3P672"/>
<dbReference type="Proteomes" id="UP000006039">
    <property type="component" value="Unassembled WGS sequence"/>
</dbReference>
<proteinExistence type="predicted"/>
<evidence type="ECO:0000256" key="1">
    <source>
        <dbReference type="SAM" id="Coils"/>
    </source>
</evidence>
<dbReference type="VEuPathDB" id="FungiDB:GGTG_09013"/>
<evidence type="ECO:0000259" key="3">
    <source>
        <dbReference type="Pfam" id="PF06985"/>
    </source>
</evidence>